<dbReference type="GO" id="GO:0003677">
    <property type="term" value="F:DNA binding"/>
    <property type="evidence" value="ECO:0007669"/>
    <property type="project" value="InterPro"/>
</dbReference>
<name>A0A7R9VCC7_9CHLO</name>
<dbReference type="AlphaFoldDB" id="A0A7R9VCC7"/>
<evidence type="ECO:0000259" key="3">
    <source>
        <dbReference type="SMART" id="SM00992"/>
    </source>
</evidence>
<dbReference type="InterPro" id="IPR001943">
    <property type="entry name" value="UVR_dom"/>
</dbReference>
<feature type="compositionally biased region" description="Low complexity" evidence="2">
    <location>
        <begin position="38"/>
        <end position="50"/>
    </location>
</feature>
<keyword evidence="1" id="KW-0175">Coiled coil</keyword>
<dbReference type="InterPro" id="IPR011722">
    <property type="entry name" value="Hemimethylated_DNA-bd_dom"/>
</dbReference>
<accession>A0A7R9VCC7</accession>
<dbReference type="Gene3D" id="2.30.30.390">
    <property type="entry name" value="Hemimethylated DNA-binding domain"/>
    <property type="match status" value="1"/>
</dbReference>
<dbReference type="NCBIfam" id="TIGR02097">
    <property type="entry name" value="yccV"/>
    <property type="match status" value="1"/>
</dbReference>
<evidence type="ECO:0000256" key="2">
    <source>
        <dbReference type="SAM" id="MobiDB-lite"/>
    </source>
</evidence>
<dbReference type="SUPFAM" id="SSF141255">
    <property type="entry name" value="YccV-like"/>
    <property type="match status" value="1"/>
</dbReference>
<dbReference type="EMBL" id="HBEC01022198">
    <property type="protein sequence ID" value="CAD8290169.1"/>
    <property type="molecule type" value="Transcribed_RNA"/>
</dbReference>
<feature type="region of interest" description="Disordered" evidence="2">
    <location>
        <begin position="35"/>
        <end position="54"/>
    </location>
</feature>
<protein>
    <recommendedName>
        <fullName evidence="3">Hemimethylated DNA-binding domain-containing protein</fullName>
    </recommendedName>
</protein>
<gene>
    <name evidence="4" type="ORF">CEUR00632_LOCUS10208</name>
</gene>
<feature type="region of interest" description="Disordered" evidence="2">
    <location>
        <begin position="1"/>
        <end position="26"/>
    </location>
</feature>
<dbReference type="PANTHER" id="PTHR48439">
    <property type="entry name" value="HEMIMETHYLATED DNA-BINDING DOMAIN-CONTAINING PROTEIN"/>
    <property type="match status" value="1"/>
</dbReference>
<dbReference type="SMART" id="SM00992">
    <property type="entry name" value="YccV-like"/>
    <property type="match status" value="1"/>
</dbReference>
<organism evidence="4">
    <name type="scientific">Chlamydomonas euryale</name>
    <dbReference type="NCBI Taxonomy" id="1486919"/>
    <lineage>
        <taxon>Eukaryota</taxon>
        <taxon>Viridiplantae</taxon>
        <taxon>Chlorophyta</taxon>
        <taxon>core chlorophytes</taxon>
        <taxon>Chlorophyceae</taxon>
        <taxon>CS clade</taxon>
        <taxon>Chlamydomonadales</taxon>
        <taxon>Chlamydomonadaceae</taxon>
        <taxon>Chlamydomonas</taxon>
    </lineage>
</organism>
<evidence type="ECO:0000313" key="4">
    <source>
        <dbReference type="EMBL" id="CAD8290169.1"/>
    </source>
</evidence>
<evidence type="ECO:0000256" key="1">
    <source>
        <dbReference type="SAM" id="Coils"/>
    </source>
</evidence>
<reference evidence="4" key="1">
    <citation type="submission" date="2021-01" db="EMBL/GenBank/DDBJ databases">
        <authorList>
            <person name="Corre E."/>
            <person name="Pelletier E."/>
            <person name="Niang G."/>
            <person name="Scheremetjew M."/>
            <person name="Finn R."/>
            <person name="Kale V."/>
            <person name="Holt S."/>
            <person name="Cochrane G."/>
            <person name="Meng A."/>
            <person name="Brown T."/>
            <person name="Cohen L."/>
        </authorList>
    </citation>
    <scope>NUCLEOTIDE SEQUENCE</scope>
    <source>
        <strain evidence="4">CCMP219</strain>
    </source>
</reference>
<dbReference type="Pfam" id="PF02151">
    <property type="entry name" value="UVR"/>
    <property type="match status" value="1"/>
</dbReference>
<feature type="domain" description="Hemimethylated DNA-binding" evidence="3">
    <location>
        <begin position="178"/>
        <end position="273"/>
    </location>
</feature>
<dbReference type="PANTHER" id="PTHR48439:SF1">
    <property type="entry name" value="HEMIMETHYLATED DNA-BINDING DOMAIN-CONTAINING PROTEIN"/>
    <property type="match status" value="1"/>
</dbReference>
<dbReference type="InterPro" id="IPR053189">
    <property type="entry name" value="Clp_protease_adapter_ClpF"/>
</dbReference>
<dbReference type="Pfam" id="PF08755">
    <property type="entry name" value="YccV-like"/>
    <property type="match status" value="1"/>
</dbReference>
<feature type="coiled-coil region" evidence="1">
    <location>
        <begin position="150"/>
        <end position="177"/>
    </location>
</feature>
<sequence>MLPTGSTRYVRRGPASATASSRGRRCAWHHRGRRVGHGFPAAASPRGGAPAERERSELVAEETVYLMFQLDLDVQLQRSLNINAFDRAQEIRNRRQKLDETIAEMTERKALKMGAPGSLATLSFSDFASEGLRLRSDMQRAVEDERYEDAAKVKTLLAELEMESKRAQAEAEEWRSVQPKLRLGQRVMHRTGGYRGLVVGYDLQCCETNEWVMGVQLKGKEQQPFYHILVDERDWELEVETGMPPVAYGATFVQVEIVATGCSSSAFLGGSVGKTGARGTRDTFMVVVLPFPFLVFPLPLPVFSCLLSPCVIQSCFPPPSFLALPPSCLFFYCNFGPPSCPCGSFSFHFCEQTAQTS</sequence>
<dbReference type="InterPro" id="IPR036623">
    <property type="entry name" value="Hemimethylated_DNA-bd_sf"/>
</dbReference>
<proteinExistence type="predicted"/>